<evidence type="ECO:0000313" key="3">
    <source>
        <dbReference type="Proteomes" id="UP000314294"/>
    </source>
</evidence>
<evidence type="ECO:0000256" key="1">
    <source>
        <dbReference type="SAM" id="SignalP"/>
    </source>
</evidence>
<feature type="signal peptide" evidence="1">
    <location>
        <begin position="1"/>
        <end position="25"/>
    </location>
</feature>
<dbReference type="EMBL" id="SRLO01000306">
    <property type="protein sequence ID" value="TNN61899.1"/>
    <property type="molecule type" value="Genomic_DNA"/>
</dbReference>
<evidence type="ECO:0000313" key="2">
    <source>
        <dbReference type="EMBL" id="TNN61899.1"/>
    </source>
</evidence>
<accession>A0A4Z2H7V9</accession>
<keyword evidence="1" id="KW-0732">Signal</keyword>
<keyword evidence="3" id="KW-1185">Reference proteome</keyword>
<feature type="chain" id="PRO_5021253832" evidence="1">
    <location>
        <begin position="26"/>
        <end position="90"/>
    </location>
</feature>
<dbReference type="AlphaFoldDB" id="A0A4Z2H7V9"/>
<reference evidence="2 3" key="1">
    <citation type="submission" date="2019-03" db="EMBL/GenBank/DDBJ databases">
        <title>First draft genome of Liparis tanakae, snailfish: a comprehensive survey of snailfish specific genes.</title>
        <authorList>
            <person name="Kim W."/>
            <person name="Song I."/>
            <person name="Jeong J.-H."/>
            <person name="Kim D."/>
            <person name="Kim S."/>
            <person name="Ryu S."/>
            <person name="Song J.Y."/>
            <person name="Lee S.K."/>
        </authorList>
    </citation>
    <scope>NUCLEOTIDE SEQUENCE [LARGE SCALE GENOMIC DNA]</scope>
    <source>
        <tissue evidence="2">Muscle</tissue>
    </source>
</reference>
<proteinExistence type="predicted"/>
<comment type="caution">
    <text evidence="2">The sequence shown here is derived from an EMBL/GenBank/DDBJ whole genome shotgun (WGS) entry which is preliminary data.</text>
</comment>
<dbReference type="PROSITE" id="PS51257">
    <property type="entry name" value="PROKAR_LIPOPROTEIN"/>
    <property type="match status" value="1"/>
</dbReference>
<sequence>MAMRCPSRLARVLRCVLLLLGSAASQWPGALGCSVTPSLMPKCRVDSGKIQRCPPRFKAETKVFEHIPYLSIPPLGPESEAALSGYRGVT</sequence>
<protein>
    <submittedName>
        <fullName evidence="2">Uncharacterized protein</fullName>
    </submittedName>
</protein>
<dbReference type="Proteomes" id="UP000314294">
    <property type="component" value="Unassembled WGS sequence"/>
</dbReference>
<organism evidence="2 3">
    <name type="scientific">Liparis tanakae</name>
    <name type="common">Tanaka's snailfish</name>
    <dbReference type="NCBI Taxonomy" id="230148"/>
    <lineage>
        <taxon>Eukaryota</taxon>
        <taxon>Metazoa</taxon>
        <taxon>Chordata</taxon>
        <taxon>Craniata</taxon>
        <taxon>Vertebrata</taxon>
        <taxon>Euteleostomi</taxon>
        <taxon>Actinopterygii</taxon>
        <taxon>Neopterygii</taxon>
        <taxon>Teleostei</taxon>
        <taxon>Neoteleostei</taxon>
        <taxon>Acanthomorphata</taxon>
        <taxon>Eupercaria</taxon>
        <taxon>Perciformes</taxon>
        <taxon>Cottioidei</taxon>
        <taxon>Cottales</taxon>
        <taxon>Liparidae</taxon>
        <taxon>Liparis</taxon>
    </lineage>
</organism>
<name>A0A4Z2H7V9_9TELE</name>
<gene>
    <name evidence="2" type="ORF">EYF80_027915</name>
</gene>